<proteinExistence type="predicted"/>
<gene>
    <name evidence="3" type="ordered locus">FRAAL2812</name>
</gene>
<dbReference type="InterPro" id="IPR007278">
    <property type="entry name" value="DUF397"/>
</dbReference>
<dbReference type="KEGG" id="fal:FRAAL2812"/>
<sequence length="138" mass="14586">MTAYPRPGPSFTVRRERGGSGVGAWEDEHFARVECELGVWGRDRLLWLRSSRAGPGAVEVAAVPGWSPVSRLAGPGVAVRHGRGPMAGAALLFELSEWAAFVAGLRSGEFARLRRTALASAPHREGSAEPRQAAAGDG</sequence>
<evidence type="ECO:0000256" key="1">
    <source>
        <dbReference type="SAM" id="MobiDB-lite"/>
    </source>
</evidence>
<dbReference type="Proteomes" id="UP000000657">
    <property type="component" value="Chromosome"/>
</dbReference>
<dbReference type="EMBL" id="CT573213">
    <property type="protein sequence ID" value="CAJ61456.1"/>
    <property type="molecule type" value="Genomic_DNA"/>
</dbReference>
<protein>
    <recommendedName>
        <fullName evidence="2">DUF397 domain-containing protein</fullName>
    </recommendedName>
</protein>
<evidence type="ECO:0000313" key="4">
    <source>
        <dbReference type="Proteomes" id="UP000000657"/>
    </source>
</evidence>
<feature type="region of interest" description="Disordered" evidence="1">
    <location>
        <begin position="1"/>
        <end position="20"/>
    </location>
</feature>
<reference evidence="3 4" key="1">
    <citation type="journal article" date="2007" name="Genome Res.">
        <title>Genome characteristics of facultatively symbiotic Frankia sp. strains reflect host range and host plant biogeography.</title>
        <authorList>
            <person name="Normand P."/>
            <person name="Lapierre P."/>
            <person name="Tisa L.S."/>
            <person name="Gogarten J.P."/>
            <person name="Alloisio N."/>
            <person name="Bagnarol E."/>
            <person name="Bassi C.A."/>
            <person name="Berry A.M."/>
            <person name="Bickhart D.M."/>
            <person name="Choisne N."/>
            <person name="Couloux A."/>
            <person name="Cournoyer B."/>
            <person name="Cruveiller S."/>
            <person name="Daubin V."/>
            <person name="Demange N."/>
            <person name="Francino M.P."/>
            <person name="Goltsman E."/>
            <person name="Huang Y."/>
            <person name="Kopp O.R."/>
            <person name="Labarre L."/>
            <person name="Lapidus A."/>
            <person name="Lavire C."/>
            <person name="Marechal J."/>
            <person name="Martinez M."/>
            <person name="Mastronunzio J.E."/>
            <person name="Mullin B.C."/>
            <person name="Niemann J."/>
            <person name="Pujic P."/>
            <person name="Rawnsley T."/>
            <person name="Rouy Z."/>
            <person name="Schenowitz C."/>
            <person name="Sellstedt A."/>
            <person name="Tavares F."/>
            <person name="Tomkins J.P."/>
            <person name="Vallenet D."/>
            <person name="Valverde C."/>
            <person name="Wall L.G."/>
            <person name="Wang Y."/>
            <person name="Medigue C."/>
            <person name="Benson D.R."/>
        </authorList>
    </citation>
    <scope>NUCLEOTIDE SEQUENCE [LARGE SCALE GENOMIC DNA]</scope>
    <source>
        <strain evidence="4">DSM 45986 / CECT 9034 / ACN14a</strain>
    </source>
</reference>
<name>Q0RLZ7_FRAAA</name>
<dbReference type="STRING" id="326424.FRAAL2812"/>
<evidence type="ECO:0000259" key="2">
    <source>
        <dbReference type="Pfam" id="PF04149"/>
    </source>
</evidence>
<accession>Q0RLZ7</accession>
<keyword evidence="4" id="KW-1185">Reference proteome</keyword>
<dbReference type="HOGENOM" id="CLU_2081360_0_0_11"/>
<evidence type="ECO:0000313" key="3">
    <source>
        <dbReference type="EMBL" id="CAJ61456.1"/>
    </source>
</evidence>
<feature type="domain" description="DUF397" evidence="2">
    <location>
        <begin position="47"/>
        <end position="106"/>
    </location>
</feature>
<organism evidence="3 4">
    <name type="scientific">Frankia alni (strain DSM 45986 / CECT 9034 / ACN14a)</name>
    <dbReference type="NCBI Taxonomy" id="326424"/>
    <lineage>
        <taxon>Bacteria</taxon>
        <taxon>Bacillati</taxon>
        <taxon>Actinomycetota</taxon>
        <taxon>Actinomycetes</taxon>
        <taxon>Frankiales</taxon>
        <taxon>Frankiaceae</taxon>
        <taxon>Frankia</taxon>
    </lineage>
</organism>
<dbReference type="AlphaFoldDB" id="Q0RLZ7"/>
<dbReference type="Pfam" id="PF04149">
    <property type="entry name" value="DUF397"/>
    <property type="match status" value="1"/>
</dbReference>